<feature type="domain" description="HTH deoR-type" evidence="3">
    <location>
        <begin position="6"/>
        <end position="61"/>
    </location>
</feature>
<dbReference type="Gene3D" id="3.40.50.1360">
    <property type="match status" value="1"/>
</dbReference>
<dbReference type="InterPro" id="IPR014036">
    <property type="entry name" value="DeoR-like_C"/>
</dbReference>
<dbReference type="HOGENOM" id="CLU_060699_0_1_12"/>
<dbReference type="InterPro" id="IPR036390">
    <property type="entry name" value="WH_DNA-bd_sf"/>
</dbReference>
<dbReference type="AlphaFoldDB" id="E0RRY5"/>
<dbReference type="PANTHER" id="PTHR30363">
    <property type="entry name" value="HTH-TYPE TRANSCRIPTIONAL REGULATOR SRLR-RELATED"/>
    <property type="match status" value="1"/>
</dbReference>
<dbReference type="GO" id="GO:0003700">
    <property type="term" value="F:DNA-binding transcription factor activity"/>
    <property type="evidence" value="ECO:0007669"/>
    <property type="project" value="InterPro"/>
</dbReference>
<dbReference type="EMBL" id="CP001698">
    <property type="protein sequence ID" value="ADN01772.1"/>
    <property type="molecule type" value="Genomic_DNA"/>
</dbReference>
<protein>
    <submittedName>
        <fullName evidence="4">Transcriptional regulatory protein</fullName>
    </submittedName>
</protein>
<organism evidence="4 5">
    <name type="scientific">Winmispira thermophila (strain ATCC 49972 / DSM 6192 / RI 19.B1)</name>
    <name type="common">Spirochaeta thermophila</name>
    <dbReference type="NCBI Taxonomy" id="665571"/>
    <lineage>
        <taxon>Bacteria</taxon>
        <taxon>Pseudomonadati</taxon>
        <taxon>Spirochaetota</taxon>
        <taxon>Spirochaetia</taxon>
        <taxon>Winmispirales</taxon>
        <taxon>Winmispiraceae</taxon>
        <taxon>Winmispira</taxon>
    </lineage>
</organism>
<accession>E0RRY5</accession>
<proteinExistence type="predicted"/>
<dbReference type="Proteomes" id="UP000001296">
    <property type="component" value="Chromosome"/>
</dbReference>
<dbReference type="eggNOG" id="COG1349">
    <property type="taxonomic scope" value="Bacteria"/>
</dbReference>
<dbReference type="InterPro" id="IPR000485">
    <property type="entry name" value="AsnC-type_HTH_dom"/>
</dbReference>
<dbReference type="InterPro" id="IPR011991">
    <property type="entry name" value="ArsR-like_HTH"/>
</dbReference>
<dbReference type="PRINTS" id="PR00037">
    <property type="entry name" value="HTHLACR"/>
</dbReference>
<dbReference type="GO" id="GO:0043565">
    <property type="term" value="F:sequence-specific DNA binding"/>
    <property type="evidence" value="ECO:0007669"/>
    <property type="project" value="InterPro"/>
</dbReference>
<name>E0RRY5_WINT6</name>
<dbReference type="SUPFAM" id="SSF46785">
    <property type="entry name" value="Winged helix' DNA-binding domain"/>
    <property type="match status" value="1"/>
</dbReference>
<dbReference type="RefSeq" id="WP_013313613.1">
    <property type="nucleotide sequence ID" value="NC_014484.1"/>
</dbReference>
<keyword evidence="2" id="KW-0804">Transcription</keyword>
<evidence type="ECO:0000256" key="2">
    <source>
        <dbReference type="ARBA" id="ARBA00023163"/>
    </source>
</evidence>
<gene>
    <name evidence="4" type="ordered locus">STHERM_c08230</name>
</gene>
<dbReference type="KEGG" id="sta:STHERM_c08230"/>
<sequence>MALEDLAERQQQILTLLAENGSLSVGDLARRFGVSEVTIRSDLKSLEERGLVNRTRGGATPALHRSILERMRLRTEEKHRIARAASSFVEDGMVVMIEAGTTTALIVRYLVGKRDVHIVTNSTLVFSYARLNPSLRITVVGGEFRRETESMVGPIALSTIQRLHVPLAFVGTDGFSLERGMTTHLFEGAEIVKTMRQHSVKTILVADSSKYGKVGFVHVLPLEEIDVVITDAGLPGDAREELREAGVDLIIV</sequence>
<reference key="1">
    <citation type="submission" date="2009-08" db="EMBL/GenBank/DDBJ databases">
        <title>The genome sequence of Spirochaeta thermophila DSM6192.</title>
        <authorList>
            <person name="Angelov A."/>
            <person name="Mientus M."/>
            <person name="Wittenberg S."/>
            <person name="Lehmann R."/>
            <person name="Liesegang H."/>
            <person name="Daniel R."/>
            <person name="Liebl W."/>
        </authorList>
    </citation>
    <scope>NUCLEOTIDE SEQUENCE</scope>
    <source>
        <strain>DSM 6192</strain>
    </source>
</reference>
<dbReference type="Pfam" id="PF00455">
    <property type="entry name" value="DeoRC"/>
    <property type="match status" value="1"/>
</dbReference>
<dbReference type="Gene3D" id="1.10.10.10">
    <property type="entry name" value="Winged helix-like DNA-binding domain superfamily/Winged helix DNA-binding domain"/>
    <property type="match status" value="1"/>
</dbReference>
<evidence type="ECO:0000259" key="3">
    <source>
        <dbReference type="PROSITE" id="PS51000"/>
    </source>
</evidence>
<evidence type="ECO:0000313" key="4">
    <source>
        <dbReference type="EMBL" id="ADN01772.1"/>
    </source>
</evidence>
<dbReference type="SUPFAM" id="SSF100950">
    <property type="entry name" value="NagB/RpiA/CoA transferase-like"/>
    <property type="match status" value="1"/>
</dbReference>
<dbReference type="InterPro" id="IPR037171">
    <property type="entry name" value="NagB/RpiA_transferase-like"/>
</dbReference>
<dbReference type="InterPro" id="IPR050313">
    <property type="entry name" value="Carb_Metab_HTH_regulators"/>
</dbReference>
<dbReference type="PRINTS" id="PR00033">
    <property type="entry name" value="HTHASNC"/>
</dbReference>
<keyword evidence="1" id="KW-0805">Transcription regulation</keyword>
<dbReference type="SMART" id="SM01134">
    <property type="entry name" value="DeoRC"/>
    <property type="match status" value="1"/>
</dbReference>
<dbReference type="InterPro" id="IPR001034">
    <property type="entry name" value="DeoR_HTH"/>
</dbReference>
<evidence type="ECO:0000313" key="5">
    <source>
        <dbReference type="Proteomes" id="UP000001296"/>
    </source>
</evidence>
<dbReference type="PANTHER" id="PTHR30363:SF44">
    <property type="entry name" value="AGA OPERON TRANSCRIPTIONAL REPRESSOR-RELATED"/>
    <property type="match status" value="1"/>
</dbReference>
<dbReference type="Pfam" id="PF08220">
    <property type="entry name" value="HTH_DeoR"/>
    <property type="match status" value="1"/>
</dbReference>
<dbReference type="SMART" id="SM00420">
    <property type="entry name" value="HTH_DEOR"/>
    <property type="match status" value="1"/>
</dbReference>
<dbReference type="PROSITE" id="PS51000">
    <property type="entry name" value="HTH_DEOR_2"/>
    <property type="match status" value="1"/>
</dbReference>
<dbReference type="InterPro" id="IPR036388">
    <property type="entry name" value="WH-like_DNA-bd_sf"/>
</dbReference>
<evidence type="ECO:0000256" key="1">
    <source>
        <dbReference type="ARBA" id="ARBA00023015"/>
    </source>
</evidence>
<reference evidence="4 5" key="2">
    <citation type="journal article" date="2010" name="J. Bacteriol.">
        <title>Genome sequence of the polysaccharide-degrading, thermophilic anaerobe Spirochaeta thermophila DSM 6192.</title>
        <authorList>
            <person name="Angelov A."/>
            <person name="Liebl S."/>
            <person name="Ballschmiter M."/>
            <person name="Bomeke M."/>
            <person name="Lehmann R."/>
            <person name="Liesegang H."/>
            <person name="Daniel R."/>
            <person name="Liebl W."/>
        </authorList>
    </citation>
    <scope>NUCLEOTIDE SEQUENCE [LARGE SCALE GENOMIC DNA]</scope>
    <source>
        <strain evidence="5">ATCC 49972 / DSM 6192 / RI 19.B1</strain>
    </source>
</reference>
<dbReference type="CDD" id="cd00090">
    <property type="entry name" value="HTH_ARSR"/>
    <property type="match status" value="1"/>
</dbReference>
<dbReference type="PaxDb" id="665571-STHERM_c08230"/>